<feature type="domain" description="Beta-ketoacyl-[acyl-carrier-protein] synthase III N-terminal" evidence="4">
    <location>
        <begin position="115"/>
        <end position="199"/>
    </location>
</feature>
<name>A0A7D6ZPC5_9NOCA</name>
<dbReference type="Pfam" id="PF08541">
    <property type="entry name" value="ACP_syn_III_C"/>
    <property type="match status" value="1"/>
</dbReference>
<keyword evidence="2" id="KW-0012">Acyltransferase</keyword>
<feature type="domain" description="Beta-ketoacyl-[acyl-carrier-protein] synthase III C-terminal" evidence="3">
    <location>
        <begin position="254"/>
        <end position="337"/>
    </location>
</feature>
<reference evidence="5 6" key="1">
    <citation type="submission" date="2020-07" db="EMBL/GenBank/DDBJ databases">
        <authorList>
            <person name="Zhuang K."/>
            <person name="Ran Y."/>
        </authorList>
    </citation>
    <scope>NUCLEOTIDE SEQUENCE [LARGE SCALE GENOMIC DNA]</scope>
    <source>
        <strain evidence="5 6">WCH-YHL-001</strain>
    </source>
</reference>
<dbReference type="SUPFAM" id="SSF53901">
    <property type="entry name" value="Thiolase-like"/>
    <property type="match status" value="1"/>
</dbReference>
<keyword evidence="6" id="KW-1185">Reference proteome</keyword>
<dbReference type="GO" id="GO:0044550">
    <property type="term" value="P:secondary metabolite biosynthetic process"/>
    <property type="evidence" value="ECO:0007669"/>
    <property type="project" value="TreeGrafter"/>
</dbReference>
<evidence type="ECO:0000313" key="6">
    <source>
        <dbReference type="Proteomes" id="UP000515512"/>
    </source>
</evidence>
<dbReference type="EMBL" id="CP059399">
    <property type="protein sequence ID" value="QLY30325.1"/>
    <property type="molecule type" value="Genomic_DNA"/>
</dbReference>
<organism evidence="5 6">
    <name type="scientific">Nocardia huaxiensis</name>
    <dbReference type="NCBI Taxonomy" id="2755382"/>
    <lineage>
        <taxon>Bacteria</taxon>
        <taxon>Bacillati</taxon>
        <taxon>Actinomycetota</taxon>
        <taxon>Actinomycetes</taxon>
        <taxon>Mycobacteriales</taxon>
        <taxon>Nocardiaceae</taxon>
        <taxon>Nocardia</taxon>
    </lineage>
</organism>
<dbReference type="AlphaFoldDB" id="A0A7D6ZPC5"/>
<evidence type="ECO:0000256" key="2">
    <source>
        <dbReference type="ARBA" id="ARBA00023315"/>
    </source>
</evidence>
<dbReference type="KEGG" id="nhu:H0264_35210"/>
<accession>A0A7D6ZPC5</accession>
<evidence type="ECO:0000313" key="5">
    <source>
        <dbReference type="EMBL" id="QLY30325.1"/>
    </source>
</evidence>
<protein>
    <submittedName>
        <fullName evidence="5">3-oxoacyl-ACP synthase</fullName>
    </submittedName>
</protein>
<keyword evidence="1" id="KW-0808">Transferase</keyword>
<evidence type="ECO:0000259" key="3">
    <source>
        <dbReference type="Pfam" id="PF08541"/>
    </source>
</evidence>
<dbReference type="PANTHER" id="PTHR34069:SF3">
    <property type="entry name" value="ACYL-COA:ACYL-COA ALKYLTRANSFERASE"/>
    <property type="match status" value="1"/>
</dbReference>
<sequence length="346" mass="37537">MSAARLGALGAALPRREYTTDEVLERMSSGGQFEVERITGIRTRRMVDRSAGEDTLSLGERAALDCLARSKYEAADLDIIISAGTTVHDGFHMVFEPAAAHEIARRIGADNATGYDVVNACGGTMTAIYLLENMIRAGIVRTGMVVTSEIISPVTEGALAEAKDPRDLQFPALTLADAAVAILVDRAEDEQDRIHYVDMICSAEFSPLCIAKPSDASENMIMLTDNITMQAAPRRETWAKLHRDLLEKRGSSFAEEKFDFIVFHQLGVAFTEKLAESGSKIHQAEMPPRLATVHKYANTGASTHFLALYDYISRGEIPKGSKICFVPTASGMIFGVMSATVDALVG</sequence>
<dbReference type="Gene3D" id="3.40.47.10">
    <property type="match status" value="2"/>
</dbReference>
<evidence type="ECO:0000259" key="4">
    <source>
        <dbReference type="Pfam" id="PF08545"/>
    </source>
</evidence>
<gene>
    <name evidence="5" type="ORF">H0264_35210</name>
</gene>
<proteinExistence type="predicted"/>
<dbReference type="InterPro" id="IPR016039">
    <property type="entry name" value="Thiolase-like"/>
</dbReference>
<evidence type="ECO:0000256" key="1">
    <source>
        <dbReference type="ARBA" id="ARBA00022679"/>
    </source>
</evidence>
<dbReference type="GO" id="GO:0004315">
    <property type="term" value="F:3-oxoacyl-[acyl-carrier-protein] synthase activity"/>
    <property type="evidence" value="ECO:0007669"/>
    <property type="project" value="InterPro"/>
</dbReference>
<dbReference type="Pfam" id="PF08545">
    <property type="entry name" value="ACP_syn_III"/>
    <property type="match status" value="1"/>
</dbReference>
<dbReference type="RefSeq" id="WP_181581523.1">
    <property type="nucleotide sequence ID" value="NZ_CP059399.1"/>
</dbReference>
<dbReference type="Proteomes" id="UP000515512">
    <property type="component" value="Chromosome"/>
</dbReference>
<dbReference type="GO" id="GO:0006633">
    <property type="term" value="P:fatty acid biosynthetic process"/>
    <property type="evidence" value="ECO:0007669"/>
    <property type="project" value="InterPro"/>
</dbReference>
<dbReference type="PANTHER" id="PTHR34069">
    <property type="entry name" value="3-OXOACYL-[ACYL-CARRIER-PROTEIN] SYNTHASE 3"/>
    <property type="match status" value="1"/>
</dbReference>
<dbReference type="InterPro" id="IPR013751">
    <property type="entry name" value="ACP_syn_III_N"/>
</dbReference>
<dbReference type="InterPro" id="IPR013747">
    <property type="entry name" value="ACP_syn_III_C"/>
</dbReference>